<accession>A0A8S3ATC4</accession>
<evidence type="ECO:0000313" key="5">
    <source>
        <dbReference type="Proteomes" id="UP000681967"/>
    </source>
</evidence>
<proteinExistence type="predicted"/>
<feature type="transmembrane region" description="Helical" evidence="1">
    <location>
        <begin position="20"/>
        <end position="40"/>
    </location>
</feature>
<feature type="domain" description="K+ potassium transporter integral membrane" evidence="2">
    <location>
        <begin position="2"/>
        <end position="52"/>
    </location>
</feature>
<reference evidence="3" key="1">
    <citation type="submission" date="2021-02" db="EMBL/GenBank/DDBJ databases">
        <authorList>
            <person name="Nowell W R."/>
        </authorList>
    </citation>
    <scope>NUCLEOTIDE SEQUENCE</scope>
</reference>
<dbReference type="InterPro" id="IPR053951">
    <property type="entry name" value="K_trans_N"/>
</dbReference>
<keyword evidence="1" id="KW-1133">Transmembrane helix</keyword>
<evidence type="ECO:0000313" key="4">
    <source>
        <dbReference type="EMBL" id="CAF4897026.1"/>
    </source>
</evidence>
<dbReference type="GO" id="GO:0016020">
    <property type="term" value="C:membrane"/>
    <property type="evidence" value="ECO:0007669"/>
    <property type="project" value="InterPro"/>
</dbReference>
<dbReference type="EMBL" id="CAJOBJ010174907">
    <property type="protein sequence ID" value="CAF4897026.1"/>
    <property type="molecule type" value="Genomic_DNA"/>
</dbReference>
<comment type="caution">
    <text evidence="3">The sequence shown here is derived from an EMBL/GenBank/DDBJ whole genome shotgun (WGS) entry which is preliminary data.</text>
</comment>
<evidence type="ECO:0000256" key="1">
    <source>
        <dbReference type="SAM" id="Phobius"/>
    </source>
</evidence>
<dbReference type="Proteomes" id="UP000681967">
    <property type="component" value="Unassembled WGS sequence"/>
</dbReference>
<evidence type="ECO:0000259" key="2">
    <source>
        <dbReference type="Pfam" id="PF02705"/>
    </source>
</evidence>
<feature type="non-terminal residue" evidence="3">
    <location>
        <position position="53"/>
    </location>
</feature>
<dbReference type="EMBL" id="CAJOBH010129545">
    <property type="protein sequence ID" value="CAF4750508.1"/>
    <property type="molecule type" value="Genomic_DNA"/>
</dbReference>
<gene>
    <name evidence="3" type="ORF">BYL167_LOCUS46081</name>
    <name evidence="4" type="ORF">GIL414_LOCUS51629</name>
</gene>
<name>A0A8S3ATC4_9BILA</name>
<dbReference type="AlphaFoldDB" id="A0A8S3ATC4"/>
<dbReference type="GO" id="GO:0015079">
    <property type="term" value="F:potassium ion transmembrane transporter activity"/>
    <property type="evidence" value="ECO:0007669"/>
    <property type="project" value="InterPro"/>
</dbReference>
<dbReference type="PANTHER" id="PTHR30540:SF83">
    <property type="entry name" value="K+ POTASSIUM TRANSPORTER"/>
    <property type="match status" value="1"/>
</dbReference>
<organism evidence="3 5">
    <name type="scientific">Rotaria magnacalcarata</name>
    <dbReference type="NCBI Taxonomy" id="392030"/>
    <lineage>
        <taxon>Eukaryota</taxon>
        <taxon>Metazoa</taxon>
        <taxon>Spiralia</taxon>
        <taxon>Gnathifera</taxon>
        <taxon>Rotifera</taxon>
        <taxon>Eurotatoria</taxon>
        <taxon>Bdelloidea</taxon>
        <taxon>Philodinida</taxon>
        <taxon>Philodinidae</taxon>
        <taxon>Rotaria</taxon>
    </lineage>
</organism>
<keyword evidence="1" id="KW-0472">Membrane</keyword>
<dbReference type="PANTHER" id="PTHR30540">
    <property type="entry name" value="OSMOTIC STRESS POTASSIUM TRANSPORTER"/>
    <property type="match status" value="1"/>
</dbReference>
<dbReference type="InterPro" id="IPR003855">
    <property type="entry name" value="K+_transporter"/>
</dbReference>
<keyword evidence="1" id="KW-0812">Transmembrane</keyword>
<dbReference type="Pfam" id="PF02705">
    <property type="entry name" value="K_trans"/>
    <property type="match status" value="1"/>
</dbReference>
<protein>
    <recommendedName>
        <fullName evidence="2">K+ potassium transporter integral membrane domain-containing protein</fullName>
    </recommendedName>
</protein>
<evidence type="ECO:0000313" key="3">
    <source>
        <dbReference type="EMBL" id="CAF4750508.1"/>
    </source>
</evidence>
<dbReference type="Proteomes" id="UP000681720">
    <property type="component" value="Unassembled WGS sequence"/>
</dbReference>
<sequence length="53" mass="5869">MGFCVPFTVIHTSRSIIGQIYVPIINYFLLALTLAVMIGFQTSDRITDAYGVT</sequence>